<protein>
    <submittedName>
        <fullName evidence="2">Uncharacterized protein</fullName>
    </submittedName>
</protein>
<keyword evidence="3" id="KW-1185">Reference proteome</keyword>
<dbReference type="AlphaFoldDB" id="A0A8S0TFD9"/>
<reference evidence="2 3" key="1">
    <citation type="submission" date="2019-12" db="EMBL/GenBank/DDBJ databases">
        <authorList>
            <person name="Alioto T."/>
            <person name="Alioto T."/>
            <person name="Gomez Garrido J."/>
        </authorList>
    </citation>
    <scope>NUCLEOTIDE SEQUENCE [LARGE SCALE GENOMIC DNA]</scope>
</reference>
<evidence type="ECO:0000313" key="3">
    <source>
        <dbReference type="Proteomes" id="UP000594638"/>
    </source>
</evidence>
<evidence type="ECO:0000313" key="2">
    <source>
        <dbReference type="EMBL" id="CAA3004021.1"/>
    </source>
</evidence>
<feature type="region of interest" description="Disordered" evidence="1">
    <location>
        <begin position="1"/>
        <end position="42"/>
    </location>
</feature>
<feature type="region of interest" description="Disordered" evidence="1">
    <location>
        <begin position="57"/>
        <end position="105"/>
    </location>
</feature>
<organism evidence="2 3">
    <name type="scientific">Olea europaea subsp. europaea</name>
    <dbReference type="NCBI Taxonomy" id="158383"/>
    <lineage>
        <taxon>Eukaryota</taxon>
        <taxon>Viridiplantae</taxon>
        <taxon>Streptophyta</taxon>
        <taxon>Embryophyta</taxon>
        <taxon>Tracheophyta</taxon>
        <taxon>Spermatophyta</taxon>
        <taxon>Magnoliopsida</taxon>
        <taxon>eudicotyledons</taxon>
        <taxon>Gunneridae</taxon>
        <taxon>Pentapetalae</taxon>
        <taxon>asterids</taxon>
        <taxon>lamiids</taxon>
        <taxon>Lamiales</taxon>
        <taxon>Oleaceae</taxon>
        <taxon>Oleeae</taxon>
        <taxon>Olea</taxon>
    </lineage>
</organism>
<gene>
    <name evidence="2" type="ORF">OLEA9_A075891</name>
</gene>
<comment type="caution">
    <text evidence="2">The sequence shown here is derived from an EMBL/GenBank/DDBJ whole genome shotgun (WGS) entry which is preliminary data.</text>
</comment>
<evidence type="ECO:0000256" key="1">
    <source>
        <dbReference type="SAM" id="MobiDB-lite"/>
    </source>
</evidence>
<accession>A0A8S0TFD9</accession>
<proteinExistence type="predicted"/>
<dbReference type="EMBL" id="CACTIH010006071">
    <property type="protein sequence ID" value="CAA3004021.1"/>
    <property type="molecule type" value="Genomic_DNA"/>
</dbReference>
<dbReference type="Proteomes" id="UP000594638">
    <property type="component" value="Unassembled WGS sequence"/>
</dbReference>
<name>A0A8S0TFD9_OLEEU</name>
<dbReference type="Gramene" id="OE9A075891T1">
    <property type="protein sequence ID" value="OE9A075891C1"/>
    <property type="gene ID" value="OE9A075891"/>
</dbReference>
<feature type="compositionally biased region" description="Basic and acidic residues" evidence="1">
    <location>
        <begin position="30"/>
        <end position="41"/>
    </location>
</feature>
<sequence>MAMSYMDGVQHNKPIQPEFSRGSRRKERRKEKSVDPAHMSEELVPLVTDIGVRHAHITDDDDDFVDPPRRCEVTSYQETPRTDEGPSDPQHSPNEEQYHEMQGSV</sequence>